<dbReference type="Gene3D" id="3.20.20.140">
    <property type="entry name" value="Metal-dependent hydrolases"/>
    <property type="match status" value="1"/>
</dbReference>
<comment type="similarity">
    <text evidence="1">Belongs to the metallo-dependent hydrolases superfamily.</text>
</comment>
<evidence type="ECO:0000313" key="4">
    <source>
        <dbReference type="Proteomes" id="UP001595973"/>
    </source>
</evidence>
<gene>
    <name evidence="3" type="ORF">ACFO5X_25475</name>
</gene>
<dbReference type="Proteomes" id="UP001595973">
    <property type="component" value="Unassembled WGS sequence"/>
</dbReference>
<proteinExistence type="inferred from homology"/>
<evidence type="ECO:0000259" key="2">
    <source>
        <dbReference type="Pfam" id="PF04909"/>
    </source>
</evidence>
<organism evidence="3 4">
    <name type="scientific">Seohaeicola nanhaiensis</name>
    <dbReference type="NCBI Taxonomy" id="1387282"/>
    <lineage>
        <taxon>Bacteria</taxon>
        <taxon>Pseudomonadati</taxon>
        <taxon>Pseudomonadota</taxon>
        <taxon>Alphaproteobacteria</taxon>
        <taxon>Rhodobacterales</taxon>
        <taxon>Roseobacteraceae</taxon>
        <taxon>Seohaeicola</taxon>
    </lineage>
</organism>
<comment type="caution">
    <text evidence="3">The sequence shown here is derived from an EMBL/GenBank/DDBJ whole genome shotgun (WGS) entry which is preliminary data.</text>
</comment>
<dbReference type="InterPro" id="IPR052350">
    <property type="entry name" value="Metallo-dep_Lactonases"/>
</dbReference>
<dbReference type="Pfam" id="PF04909">
    <property type="entry name" value="Amidohydro_2"/>
    <property type="match status" value="1"/>
</dbReference>
<name>A0ABV9KP27_9RHOB</name>
<dbReference type="SUPFAM" id="SSF51556">
    <property type="entry name" value="Metallo-dependent hydrolases"/>
    <property type="match status" value="1"/>
</dbReference>
<dbReference type="EMBL" id="JBHSGI010000034">
    <property type="protein sequence ID" value="MFC4671925.1"/>
    <property type="molecule type" value="Genomic_DNA"/>
</dbReference>
<accession>A0ABV9KP27</accession>
<dbReference type="InterPro" id="IPR006680">
    <property type="entry name" value="Amidohydro-rel"/>
</dbReference>
<dbReference type="PANTHER" id="PTHR43569:SF1">
    <property type="entry name" value="BLL3371 PROTEIN"/>
    <property type="match status" value="1"/>
</dbReference>
<keyword evidence="4" id="KW-1185">Reference proteome</keyword>
<dbReference type="PANTHER" id="PTHR43569">
    <property type="entry name" value="AMIDOHYDROLASE"/>
    <property type="match status" value="1"/>
</dbReference>
<dbReference type="InterPro" id="IPR032466">
    <property type="entry name" value="Metal_Hydrolase"/>
</dbReference>
<reference evidence="4" key="1">
    <citation type="journal article" date="2019" name="Int. J. Syst. Evol. Microbiol.">
        <title>The Global Catalogue of Microorganisms (GCM) 10K type strain sequencing project: providing services to taxonomists for standard genome sequencing and annotation.</title>
        <authorList>
            <consortium name="The Broad Institute Genomics Platform"/>
            <consortium name="The Broad Institute Genome Sequencing Center for Infectious Disease"/>
            <person name="Wu L."/>
            <person name="Ma J."/>
        </authorList>
    </citation>
    <scope>NUCLEOTIDE SEQUENCE [LARGE SCALE GENOMIC DNA]</scope>
    <source>
        <strain evidence="4">CGMCC 4.7283</strain>
    </source>
</reference>
<sequence length="348" mass="38278">MNASGGRYPGWVAGMELRDDWLAQVQEEILDPAREIIDPHHHLWVHGTPEAPAVYEMEALWRDTGSGHNVVATMFMECRSYWDKDAPAHLQSVGETRRVAQMAASAGPGQSKIAGMVVSIDPRLPPDLLDAAIDAHLEAGQGLVKGVRFAGARDIEPEKLVIPGRGDAGQYADPAFRRGLKRFGERGLTFDTWHFHPQNADYLDLARAVPETTLILDHFGGPLGVGRFAGKRDAYFPAWQKDMEAIAACPNVHVKLGGFLMPDNGWGFHQAARPATSDEIVALQGKWYAHMLGLFGADRAMFESNFPVDRVSVSYPVLWNAFKKLSATCSEAEKDALFAGTARRVYSL</sequence>
<dbReference type="RefSeq" id="WP_380722979.1">
    <property type="nucleotide sequence ID" value="NZ_JBHSGI010000034.1"/>
</dbReference>
<feature type="domain" description="Amidohydrolase-related" evidence="2">
    <location>
        <begin position="37"/>
        <end position="347"/>
    </location>
</feature>
<evidence type="ECO:0000313" key="3">
    <source>
        <dbReference type="EMBL" id="MFC4671925.1"/>
    </source>
</evidence>
<protein>
    <submittedName>
        <fullName evidence="3">Amidohydrolase family protein</fullName>
    </submittedName>
</protein>
<evidence type="ECO:0000256" key="1">
    <source>
        <dbReference type="ARBA" id="ARBA00038310"/>
    </source>
</evidence>